<dbReference type="InterPro" id="IPR011249">
    <property type="entry name" value="Metalloenz_LuxS/M16"/>
</dbReference>
<feature type="domain" description="Peptidase M16 C-terminal" evidence="9">
    <location>
        <begin position="1038"/>
        <end position="1166"/>
    </location>
</feature>
<evidence type="ECO:0000259" key="8">
    <source>
        <dbReference type="Pfam" id="PF00675"/>
    </source>
</evidence>
<keyword evidence="2" id="KW-0645">Protease</keyword>
<accession>A0ABQ8ULK8</accession>
<proteinExistence type="inferred from homology"/>
<evidence type="ECO:0000256" key="4">
    <source>
        <dbReference type="ARBA" id="ARBA00022801"/>
    </source>
</evidence>
<feature type="region of interest" description="Disordered" evidence="7">
    <location>
        <begin position="744"/>
        <end position="813"/>
    </location>
</feature>
<dbReference type="Gene3D" id="3.30.830.10">
    <property type="entry name" value="Metalloenzyme, LuxS/M16 peptidase-like"/>
    <property type="match status" value="5"/>
</dbReference>
<dbReference type="InterPro" id="IPR011765">
    <property type="entry name" value="Pept_M16_N"/>
</dbReference>
<protein>
    <submittedName>
        <fullName evidence="12">A-factor-processing enzyme</fullName>
    </submittedName>
</protein>
<evidence type="ECO:0000259" key="11">
    <source>
        <dbReference type="Pfam" id="PF22456"/>
    </source>
</evidence>
<evidence type="ECO:0000256" key="3">
    <source>
        <dbReference type="ARBA" id="ARBA00022723"/>
    </source>
</evidence>
<keyword evidence="4" id="KW-0378">Hydrolase</keyword>
<feature type="domain" description="Peptidase M16 N-terminal" evidence="8">
    <location>
        <begin position="32"/>
        <end position="156"/>
    </location>
</feature>
<dbReference type="Pfam" id="PF00675">
    <property type="entry name" value="Peptidase_M16"/>
    <property type="match status" value="1"/>
</dbReference>
<evidence type="ECO:0000256" key="1">
    <source>
        <dbReference type="ARBA" id="ARBA00007261"/>
    </source>
</evidence>
<feature type="domain" description="Peptidase M16 C-terminal" evidence="9">
    <location>
        <begin position="362"/>
        <end position="472"/>
    </location>
</feature>
<evidence type="ECO:0000313" key="12">
    <source>
        <dbReference type="EMBL" id="KAJ4460077.1"/>
    </source>
</evidence>
<dbReference type="InterPro" id="IPR032632">
    <property type="entry name" value="Peptidase_M16_M"/>
</dbReference>
<dbReference type="SUPFAM" id="SSF63411">
    <property type="entry name" value="LuxS/MPP-like metallohydrolase"/>
    <property type="match status" value="4"/>
</dbReference>
<dbReference type="Pfam" id="PF05193">
    <property type="entry name" value="Peptidase_M16_C"/>
    <property type="match status" value="3"/>
</dbReference>
<feature type="compositionally biased region" description="Pro residues" evidence="7">
    <location>
        <begin position="1324"/>
        <end position="1338"/>
    </location>
</feature>
<dbReference type="InterPro" id="IPR007863">
    <property type="entry name" value="Peptidase_M16_C"/>
</dbReference>
<feature type="compositionally biased region" description="Acidic residues" evidence="7">
    <location>
        <begin position="769"/>
        <end position="803"/>
    </location>
</feature>
<dbReference type="InterPro" id="IPR050626">
    <property type="entry name" value="Peptidase_M16"/>
</dbReference>
<keyword evidence="13" id="KW-1185">Reference proteome</keyword>
<evidence type="ECO:0000259" key="10">
    <source>
        <dbReference type="Pfam" id="PF16187"/>
    </source>
</evidence>
<evidence type="ECO:0000256" key="6">
    <source>
        <dbReference type="ARBA" id="ARBA00023049"/>
    </source>
</evidence>
<feature type="region of interest" description="Disordered" evidence="7">
    <location>
        <begin position="1382"/>
        <end position="1407"/>
    </location>
</feature>
<dbReference type="InterPro" id="IPR054734">
    <property type="entry name" value="PqqF-like_C_4"/>
</dbReference>
<feature type="domain" description="Peptidase M16 C-terminal" evidence="9">
    <location>
        <begin position="193"/>
        <end position="241"/>
    </location>
</feature>
<dbReference type="Pfam" id="PF22456">
    <property type="entry name" value="PqqF-like_C_4"/>
    <property type="match status" value="1"/>
</dbReference>
<name>A0ABQ8ULK8_9EUKA</name>
<organism evidence="12 13">
    <name type="scientific">Paratrimastix pyriformis</name>
    <dbReference type="NCBI Taxonomy" id="342808"/>
    <lineage>
        <taxon>Eukaryota</taxon>
        <taxon>Metamonada</taxon>
        <taxon>Preaxostyla</taxon>
        <taxon>Paratrimastigidae</taxon>
        <taxon>Paratrimastix</taxon>
    </lineage>
</organism>
<keyword evidence="3" id="KW-0479">Metal-binding</keyword>
<feature type="domain" description="Peptidase M16 middle/third" evidence="10">
    <location>
        <begin position="869"/>
        <end position="1028"/>
    </location>
</feature>
<feature type="domain" description="Coenzyme PQQ synthesis protein F-like C-terminal lobe" evidence="11">
    <location>
        <begin position="1196"/>
        <end position="1275"/>
    </location>
</feature>
<feature type="region of interest" description="Disordered" evidence="7">
    <location>
        <begin position="1321"/>
        <end position="1359"/>
    </location>
</feature>
<evidence type="ECO:0000256" key="7">
    <source>
        <dbReference type="SAM" id="MobiDB-lite"/>
    </source>
</evidence>
<dbReference type="PANTHER" id="PTHR43690:SF18">
    <property type="entry name" value="INSULIN-DEGRADING ENZYME-RELATED"/>
    <property type="match status" value="1"/>
</dbReference>
<keyword evidence="6" id="KW-0482">Metalloprotease</keyword>
<dbReference type="Pfam" id="PF16187">
    <property type="entry name" value="Peptidase_M16_M"/>
    <property type="match status" value="1"/>
</dbReference>
<evidence type="ECO:0000256" key="5">
    <source>
        <dbReference type="ARBA" id="ARBA00022833"/>
    </source>
</evidence>
<dbReference type="EMBL" id="JAPMOS010000015">
    <property type="protein sequence ID" value="KAJ4460077.1"/>
    <property type="molecule type" value="Genomic_DNA"/>
</dbReference>
<feature type="compositionally biased region" description="Pro residues" evidence="7">
    <location>
        <begin position="1394"/>
        <end position="1407"/>
    </location>
</feature>
<evidence type="ECO:0000259" key="9">
    <source>
        <dbReference type="Pfam" id="PF05193"/>
    </source>
</evidence>
<dbReference type="PANTHER" id="PTHR43690">
    <property type="entry name" value="NARDILYSIN"/>
    <property type="match status" value="1"/>
</dbReference>
<evidence type="ECO:0000256" key="2">
    <source>
        <dbReference type="ARBA" id="ARBA00022670"/>
    </source>
</evidence>
<comment type="similarity">
    <text evidence="1">Belongs to the peptidase M16 family.</text>
</comment>
<sequence length="1407" mass="153771">MTETEKGLAILRPVSDHREYRYHVLPNKIQAILISDPATECAAASMDVNSGSLDDPEDIQGMAHFLEHMLFLGNERFPDEGNFNAYCSAHSGENNAYTASTNTNFHFRVANDALEGALERFAPFFVSPLLTESAVLREMNAVDAEHSKNKQSDARRAQFFLQHIVSPAHPYHKFSTGSLETLLPQGMTPAQVRERLVQHYRAHYSSSLMCLVVLGREDLDTLQQWVARYFSDVPLVPEAQPLAQRWLSPAQLALINQERDGLLPLVTRHLDAREDPVQGGENLFLKDIPLPGEPEASPPSCPGEGPFRFPPPPGCDEPLGHPQALPLFSRAFGRGALDGDQPLLGGALHGHWLRLCVLRAAKDTAQLAIYFPMPPADQQFFLSKPVNYLGHLIGDEGPGSLLAHLRRLGWASELGAGGSETMLDISFLKVSITLTNAGLEHVTDVITALYQYVGLLHREPVHRWIWDELRQASFAKFWFADAIDPETLVQSHTPPPARLARAHLVPRLSNGRSARSDRSSNSDPLVVPSPSCSCRFPVVGPATGLGVRVCDPAAVSGALHDVPAGFALAGPYLDLLFRPALTRHYMRFVVPQNALYLLSVPTAKEPAMLGALQQALGGGPLALTTGTLACCREAAFTAVGLPHGWVEAHWVAPAPVPADPEEPSEPALHLPTANPFLADDFRLAPLVPLVRGCREALEAPPPPAGPLPRYGPLPVMPLRPVAERVAVPRPDDQRALRLADLLVEPTPAPDPADADAQTGHAACPPPADANEDEEEEKEDDEGAEEGDEGDEGDDDAEDGDGDSDGAGAEVDESCWPHALVPKYPIEILHNDRGRGAGGPGHSRAPTRSLVPVAMADLCCLPWLPRLRGLQFFHKQDGRFRLPGLTAVMNIYVAAPVAPGSAPRNAALADLMSLALTDSLNALIGHPLLNIVRVDLKQTYAAEVASLEFELCTFSGGLELTLKGSFSQKMETFGSLVVRTLAQLRIRPDRFAIIKENLRRRYTNALWGQPYLLCQQHATLLCNGAKWGYARNGAALEEVTLADFEEYCGRVFGQTFMRGLIYGNITAPDALKMAERIQAELPSRPLALPQRLPIRFVRYAGSDASYLFRYTATRKEETNSAVLLRFECEQHNLRQQTVLDLVGQMTEELLYRQLRTVEQLGPAASATPPARPRPPHLPTPWLAAFTLGWSGMVMDAGYIVWSFADSDLGIPCFVVIVQSSSRPAAYLTGRVRAALEQAIRMLYAMPAAEYAQHQATLVHTYRERPKTAADELRRYWDELSSTLLFDKAERKAALVPAISQKECADLLATLCRSEAGNLLVEVSPPVAPSPPETPPPPPEGEPEQGPVGPQPARVPQVELRDPFEFRNAMPMWPVVGYSGATTARYGPWAPEQCEPFPPPIPPSEPQTQ</sequence>
<dbReference type="Proteomes" id="UP001141327">
    <property type="component" value="Unassembled WGS sequence"/>
</dbReference>
<comment type="caution">
    <text evidence="12">The sequence shown here is derived from an EMBL/GenBank/DDBJ whole genome shotgun (WGS) entry which is preliminary data.</text>
</comment>
<evidence type="ECO:0000313" key="13">
    <source>
        <dbReference type="Proteomes" id="UP001141327"/>
    </source>
</evidence>
<gene>
    <name evidence="12" type="ORF">PAPYR_3799</name>
</gene>
<keyword evidence="5" id="KW-0862">Zinc</keyword>
<reference evidence="12" key="1">
    <citation type="journal article" date="2022" name="bioRxiv">
        <title>Genomics of Preaxostyla Flagellates Illuminates Evolutionary Transitions and the Path Towards Mitochondrial Loss.</title>
        <authorList>
            <person name="Novak L.V.F."/>
            <person name="Treitli S.C."/>
            <person name="Pyrih J."/>
            <person name="Halakuc P."/>
            <person name="Pipaliya S.V."/>
            <person name="Vacek V."/>
            <person name="Brzon O."/>
            <person name="Soukal P."/>
            <person name="Eme L."/>
            <person name="Dacks J.B."/>
            <person name="Karnkowska A."/>
            <person name="Elias M."/>
            <person name="Hampl V."/>
        </authorList>
    </citation>
    <scope>NUCLEOTIDE SEQUENCE</scope>
    <source>
        <strain evidence="12">RCP-MX</strain>
    </source>
</reference>